<gene>
    <name evidence="1" type="ORF">MtrunA17_Chr0c03g0489941</name>
</gene>
<proteinExistence type="predicted"/>
<accession>A0A396GC41</accession>
<reference evidence="2" key="1">
    <citation type="journal article" date="2018" name="Nat. Plants">
        <title>Whole-genome landscape of Medicago truncatula symbiotic genes.</title>
        <authorList>
            <person name="Pecrix Y."/>
            <person name="Staton S.E."/>
            <person name="Sallet E."/>
            <person name="Lelandais-Briere C."/>
            <person name="Moreau S."/>
            <person name="Carrere S."/>
            <person name="Blein T."/>
            <person name="Jardinaud M.F."/>
            <person name="Latrasse D."/>
            <person name="Zouine M."/>
            <person name="Zahm M."/>
            <person name="Kreplak J."/>
            <person name="Mayjonade B."/>
            <person name="Satge C."/>
            <person name="Perez M."/>
            <person name="Cauet S."/>
            <person name="Marande W."/>
            <person name="Chantry-Darmon C."/>
            <person name="Lopez-Roques C."/>
            <person name="Bouchez O."/>
            <person name="Berard A."/>
            <person name="Debelle F."/>
            <person name="Munos S."/>
            <person name="Bendahmane A."/>
            <person name="Berges H."/>
            <person name="Niebel A."/>
            <person name="Buitink J."/>
            <person name="Frugier F."/>
            <person name="Benhamed M."/>
            <person name="Crespi M."/>
            <person name="Gouzy J."/>
            <person name="Gamas P."/>
        </authorList>
    </citation>
    <scope>NUCLEOTIDE SEQUENCE [LARGE SCALE GENOMIC DNA]</scope>
    <source>
        <strain evidence="2">cv. Jemalong A17</strain>
    </source>
</reference>
<comment type="caution">
    <text evidence="1">The sequence shown here is derived from an EMBL/GenBank/DDBJ whole genome shotgun (WGS) entry which is preliminary data.</text>
</comment>
<dbReference type="EMBL" id="PSQE01000011">
    <property type="protein sequence ID" value="RHN38463.1"/>
    <property type="molecule type" value="Genomic_DNA"/>
</dbReference>
<name>A0A396GC41_MEDTR</name>
<evidence type="ECO:0000313" key="1">
    <source>
        <dbReference type="EMBL" id="RHN38463.1"/>
    </source>
</evidence>
<organism evidence="1 2">
    <name type="scientific">Medicago truncatula</name>
    <name type="common">Barrel medic</name>
    <name type="synonym">Medicago tribuloides</name>
    <dbReference type="NCBI Taxonomy" id="3880"/>
    <lineage>
        <taxon>Eukaryota</taxon>
        <taxon>Viridiplantae</taxon>
        <taxon>Streptophyta</taxon>
        <taxon>Embryophyta</taxon>
        <taxon>Tracheophyta</taxon>
        <taxon>Spermatophyta</taxon>
        <taxon>Magnoliopsida</taxon>
        <taxon>eudicotyledons</taxon>
        <taxon>Gunneridae</taxon>
        <taxon>Pentapetalae</taxon>
        <taxon>rosids</taxon>
        <taxon>fabids</taxon>
        <taxon>Fabales</taxon>
        <taxon>Fabaceae</taxon>
        <taxon>Papilionoideae</taxon>
        <taxon>50 kb inversion clade</taxon>
        <taxon>NPAAA clade</taxon>
        <taxon>Hologalegina</taxon>
        <taxon>IRL clade</taxon>
        <taxon>Trifolieae</taxon>
        <taxon>Medicago</taxon>
    </lineage>
</organism>
<evidence type="ECO:0000313" key="2">
    <source>
        <dbReference type="Proteomes" id="UP000265566"/>
    </source>
</evidence>
<dbReference type="Gramene" id="rna50696">
    <property type="protein sequence ID" value="RHN38463.1"/>
    <property type="gene ID" value="gene50696"/>
</dbReference>
<protein>
    <submittedName>
        <fullName evidence="1">Uncharacterized protein</fullName>
    </submittedName>
</protein>
<dbReference type="Proteomes" id="UP000265566">
    <property type="component" value="Unassembled WGS sequence"/>
</dbReference>
<dbReference type="AlphaFoldDB" id="A0A396GC41"/>
<sequence>MSFFCASFLSYRLRFYRLGHLILWFQHMAMVQIQTKYFLSCFDLSWWK</sequence>